<keyword evidence="2" id="KW-1185">Reference proteome</keyword>
<evidence type="ECO:0000313" key="1">
    <source>
        <dbReference type="EMBL" id="KIK31012.1"/>
    </source>
</evidence>
<reference evidence="2" key="2">
    <citation type="submission" date="2015-01" db="EMBL/GenBank/DDBJ databases">
        <title>Evolutionary Origins and Diversification of the Mycorrhizal Mutualists.</title>
        <authorList>
            <consortium name="DOE Joint Genome Institute"/>
            <consortium name="Mycorrhizal Genomics Consortium"/>
            <person name="Kohler A."/>
            <person name="Kuo A."/>
            <person name="Nagy L.G."/>
            <person name="Floudas D."/>
            <person name="Copeland A."/>
            <person name="Barry K.W."/>
            <person name="Cichocki N."/>
            <person name="Veneault-Fourrey C."/>
            <person name="LaButti K."/>
            <person name="Lindquist E.A."/>
            <person name="Lipzen A."/>
            <person name="Lundell T."/>
            <person name="Morin E."/>
            <person name="Murat C."/>
            <person name="Riley R."/>
            <person name="Ohm R."/>
            <person name="Sun H."/>
            <person name="Tunlid A."/>
            <person name="Henrissat B."/>
            <person name="Grigoriev I.V."/>
            <person name="Hibbett D.S."/>
            <person name="Martin F."/>
        </authorList>
    </citation>
    <scope>NUCLEOTIDE SEQUENCE [LARGE SCALE GENOMIC DNA]</scope>
    <source>
        <strain evidence="2">441</strain>
    </source>
</reference>
<proteinExistence type="predicted"/>
<dbReference type="EMBL" id="KN833685">
    <property type="protein sequence ID" value="KIK31012.1"/>
    <property type="molecule type" value="Genomic_DNA"/>
</dbReference>
<accession>A0A0D0A9Q4</accession>
<reference evidence="1 2" key="1">
    <citation type="submission" date="2014-04" db="EMBL/GenBank/DDBJ databases">
        <authorList>
            <consortium name="DOE Joint Genome Institute"/>
            <person name="Kuo A."/>
            <person name="Kohler A."/>
            <person name="Costa M.D."/>
            <person name="Nagy L.G."/>
            <person name="Floudas D."/>
            <person name="Copeland A."/>
            <person name="Barry K.W."/>
            <person name="Cichocki N."/>
            <person name="Veneault-Fourrey C."/>
            <person name="LaButti K."/>
            <person name="Lindquist E.A."/>
            <person name="Lipzen A."/>
            <person name="Lundell T."/>
            <person name="Morin E."/>
            <person name="Murat C."/>
            <person name="Sun H."/>
            <person name="Tunlid A."/>
            <person name="Henrissat B."/>
            <person name="Grigoriev I.V."/>
            <person name="Hibbett D.S."/>
            <person name="Martin F."/>
            <person name="Nordberg H.P."/>
            <person name="Cantor M.N."/>
            <person name="Hua S.X."/>
        </authorList>
    </citation>
    <scope>NUCLEOTIDE SEQUENCE [LARGE SCALE GENOMIC DNA]</scope>
    <source>
        <strain evidence="1 2">441</strain>
    </source>
</reference>
<evidence type="ECO:0000313" key="2">
    <source>
        <dbReference type="Proteomes" id="UP000054018"/>
    </source>
</evidence>
<dbReference type="HOGENOM" id="CLU_2027643_0_0_1"/>
<protein>
    <submittedName>
        <fullName evidence="1">Uncharacterized protein</fullName>
    </submittedName>
</protein>
<dbReference type="AlphaFoldDB" id="A0A0D0A9Q4"/>
<sequence length="122" mass="13941">MPVATSSENLDLHRLCELLPTPKFNVQRSTSNLDHDCGGTSMVTPIHKRRALAGDDPQCRNTRSQEGPTTLYMSLHKVNLLISYHGRDCNCLDYFRAEHHWWKCVYSSLAFVGRKAPIPTKW</sequence>
<gene>
    <name evidence="1" type="ORF">PISMIDRAFT_128508</name>
</gene>
<organism evidence="1 2">
    <name type="scientific">Pisolithus microcarpus 441</name>
    <dbReference type="NCBI Taxonomy" id="765257"/>
    <lineage>
        <taxon>Eukaryota</taxon>
        <taxon>Fungi</taxon>
        <taxon>Dikarya</taxon>
        <taxon>Basidiomycota</taxon>
        <taxon>Agaricomycotina</taxon>
        <taxon>Agaricomycetes</taxon>
        <taxon>Agaricomycetidae</taxon>
        <taxon>Boletales</taxon>
        <taxon>Sclerodermatineae</taxon>
        <taxon>Pisolithaceae</taxon>
        <taxon>Pisolithus</taxon>
    </lineage>
</organism>
<dbReference type="Proteomes" id="UP000054018">
    <property type="component" value="Unassembled WGS sequence"/>
</dbReference>
<name>A0A0D0A9Q4_9AGAM</name>